<gene>
    <name evidence="2" type="ORF">HINF_LOCUS42069</name>
    <name evidence="3" type="ORF">HINF_LOCUS43161</name>
</gene>
<dbReference type="PROSITE" id="PS50297">
    <property type="entry name" value="ANK_REP_REGION"/>
    <property type="match status" value="1"/>
</dbReference>
<reference evidence="3 4" key="2">
    <citation type="submission" date="2024-07" db="EMBL/GenBank/DDBJ databases">
        <authorList>
            <person name="Akdeniz Z."/>
        </authorList>
    </citation>
    <scope>NUCLEOTIDE SEQUENCE [LARGE SCALE GENOMIC DNA]</scope>
</reference>
<evidence type="ECO:0000256" key="1">
    <source>
        <dbReference type="PROSITE-ProRule" id="PRU00023"/>
    </source>
</evidence>
<organism evidence="2">
    <name type="scientific">Hexamita inflata</name>
    <dbReference type="NCBI Taxonomy" id="28002"/>
    <lineage>
        <taxon>Eukaryota</taxon>
        <taxon>Metamonada</taxon>
        <taxon>Diplomonadida</taxon>
        <taxon>Hexamitidae</taxon>
        <taxon>Hexamitinae</taxon>
        <taxon>Hexamita</taxon>
    </lineage>
</organism>
<dbReference type="AlphaFoldDB" id="A0AA86QJV5"/>
<dbReference type="PROSITE" id="PS50088">
    <property type="entry name" value="ANK_REPEAT"/>
    <property type="match status" value="1"/>
</dbReference>
<dbReference type="Pfam" id="PF00023">
    <property type="entry name" value="Ank"/>
    <property type="match status" value="1"/>
</dbReference>
<dbReference type="Proteomes" id="UP001642409">
    <property type="component" value="Unassembled WGS sequence"/>
</dbReference>
<sequence length="249" mass="28364">MLKCCRCETYDLWFNSALNNNVQYIEQNLSGPMCGLYDTVTKYPRMAGFTALHYAILRGNVQIIKLLLPREARLCTNAELFHNNFLLHVNSNIVHLSFISNLPHVIQLVLNFVQSKSAQYHKSNSNNISILDVFFACATKSTVHFVEHGFVIEEIQNKTGSKVNPFQSALQQKQTAVFDHLVKNFAFLPPDLRFACSYFLNQGVEVTDCGAEVILLKKMTSQFVDEFTKKKLIEIDAIEDCAEDVLFRV</sequence>
<name>A0AA86QJV5_9EUKA</name>
<dbReference type="EMBL" id="CAXDID020000178">
    <property type="protein sequence ID" value="CAL6049307.1"/>
    <property type="molecule type" value="Genomic_DNA"/>
</dbReference>
<evidence type="ECO:0000313" key="3">
    <source>
        <dbReference type="EMBL" id="CAL6049307.1"/>
    </source>
</evidence>
<dbReference type="InterPro" id="IPR002110">
    <property type="entry name" value="Ankyrin_rpt"/>
</dbReference>
<evidence type="ECO:0000313" key="2">
    <source>
        <dbReference type="EMBL" id="CAI9954424.1"/>
    </source>
</evidence>
<keyword evidence="4" id="KW-1185">Reference proteome</keyword>
<dbReference type="SUPFAM" id="SSF48403">
    <property type="entry name" value="Ankyrin repeat"/>
    <property type="match status" value="1"/>
</dbReference>
<accession>A0AA86QJV5</accession>
<protein>
    <submittedName>
        <fullName evidence="2">Uncharacterized protein</fullName>
    </submittedName>
</protein>
<evidence type="ECO:0000313" key="4">
    <source>
        <dbReference type="Proteomes" id="UP001642409"/>
    </source>
</evidence>
<reference evidence="2" key="1">
    <citation type="submission" date="2023-06" db="EMBL/GenBank/DDBJ databases">
        <authorList>
            <person name="Kurt Z."/>
        </authorList>
    </citation>
    <scope>NUCLEOTIDE SEQUENCE</scope>
</reference>
<dbReference type="InterPro" id="IPR036770">
    <property type="entry name" value="Ankyrin_rpt-contain_sf"/>
</dbReference>
<comment type="caution">
    <text evidence="2">The sequence shown here is derived from an EMBL/GenBank/DDBJ whole genome shotgun (WGS) entry which is preliminary data.</text>
</comment>
<dbReference type="EMBL" id="CATOUU010000848">
    <property type="protein sequence ID" value="CAI9954424.1"/>
    <property type="molecule type" value="Genomic_DNA"/>
</dbReference>
<keyword evidence="1" id="KW-0040">ANK repeat</keyword>
<proteinExistence type="predicted"/>
<dbReference type="Gene3D" id="1.25.40.20">
    <property type="entry name" value="Ankyrin repeat-containing domain"/>
    <property type="match status" value="1"/>
</dbReference>
<feature type="repeat" description="ANK" evidence="1">
    <location>
        <begin position="47"/>
        <end position="79"/>
    </location>
</feature>